<accession>A0A031LV35</accession>
<dbReference type="Proteomes" id="UP000024332">
    <property type="component" value="Unassembled WGS sequence"/>
</dbReference>
<evidence type="ECO:0000313" key="2">
    <source>
        <dbReference type="Proteomes" id="UP000024332"/>
    </source>
</evidence>
<dbReference type="RefSeq" id="WP_048098606.1">
    <property type="nucleotide sequence ID" value="NZ_JFZT01000015.1"/>
</dbReference>
<name>A0A031LV35_9CREN</name>
<proteinExistence type="predicted"/>
<dbReference type="AlphaFoldDB" id="A0A031LV35"/>
<dbReference type="EMBL" id="JFZT01000015">
    <property type="protein sequence ID" value="EZQ11364.1"/>
    <property type="molecule type" value="Genomic_DNA"/>
</dbReference>
<organism evidence="1 2">
    <name type="scientific">Candidatus Acidianus copahuensis</name>
    <dbReference type="NCBI Taxonomy" id="1160895"/>
    <lineage>
        <taxon>Archaea</taxon>
        <taxon>Thermoproteota</taxon>
        <taxon>Thermoprotei</taxon>
        <taxon>Sulfolobales</taxon>
        <taxon>Sulfolobaceae</taxon>
        <taxon>Acidianus</taxon>
    </lineage>
</organism>
<gene>
    <name evidence="1" type="ORF">CM19_01350</name>
</gene>
<reference evidence="1 2" key="1">
    <citation type="submission" date="2014-03" db="EMBL/GenBank/DDBJ databases">
        <title>Draft genome sequence of the novel thermoacidophilic archaea Acidianus copahuensis ALE1 strain, isolated from Copahue volcanic area in Neuquen Argentina.</title>
        <authorList>
            <person name="Urbieta M.S."/>
            <person name="Rascovan N."/>
            <person name="Castro C."/>
            <person name="Revale S."/>
            <person name="Giaveno M.A."/>
            <person name="Vazquez M.P."/>
            <person name="Donati E.R."/>
        </authorList>
    </citation>
    <scope>NUCLEOTIDE SEQUENCE [LARGE SCALE GENOMIC DNA]</scope>
    <source>
        <strain evidence="1 2">ALE1</strain>
    </source>
</reference>
<dbReference type="STRING" id="1160895.CM19_01350"/>
<protein>
    <submittedName>
        <fullName evidence="1">Uncharacterized protein</fullName>
    </submittedName>
</protein>
<evidence type="ECO:0000313" key="1">
    <source>
        <dbReference type="EMBL" id="EZQ11364.1"/>
    </source>
</evidence>
<dbReference type="OrthoDB" id="35922at2157"/>
<sequence length="139" mass="16425">MHEEKQLEDNLYEFLLNMSRKEEEIDFSIINFFGEKLKDRGISLPDIRRETVIDDIDIVSLGYPLTIIYYKDDSYINVFLPKNYADSSTIEQLLIRLKYIKQKFSGKVRGYILCLSIPEKYKRLAESLGIEVFTEKILK</sequence>
<keyword evidence="2" id="KW-1185">Reference proteome</keyword>
<comment type="caution">
    <text evidence="1">The sequence shown here is derived from an EMBL/GenBank/DDBJ whole genome shotgun (WGS) entry which is preliminary data.</text>
</comment>